<evidence type="ECO:0000313" key="6">
    <source>
        <dbReference type="EMBL" id="MDP9831769.1"/>
    </source>
</evidence>
<dbReference type="Pfam" id="PF09685">
    <property type="entry name" value="MamF_MmsF"/>
    <property type="match status" value="1"/>
</dbReference>
<dbReference type="Proteomes" id="UP001230145">
    <property type="component" value="Unassembled WGS sequence"/>
</dbReference>
<gene>
    <name evidence="6" type="ORF">J2S45_000448</name>
</gene>
<evidence type="ECO:0000256" key="4">
    <source>
        <dbReference type="ARBA" id="ARBA00023136"/>
    </source>
</evidence>
<feature type="transmembrane region" description="Helical" evidence="5">
    <location>
        <begin position="36"/>
        <end position="57"/>
    </location>
</feature>
<organism evidence="6 7">
    <name type="scientific">Trueperella abortisuis</name>
    <dbReference type="NCBI Taxonomy" id="445930"/>
    <lineage>
        <taxon>Bacteria</taxon>
        <taxon>Bacillati</taxon>
        <taxon>Actinomycetota</taxon>
        <taxon>Actinomycetes</taxon>
        <taxon>Actinomycetales</taxon>
        <taxon>Actinomycetaceae</taxon>
        <taxon>Trueperella</taxon>
    </lineage>
</organism>
<comment type="caution">
    <text evidence="6">The sequence shown here is derived from an EMBL/GenBank/DDBJ whole genome shotgun (WGS) entry which is preliminary data.</text>
</comment>
<evidence type="ECO:0000256" key="2">
    <source>
        <dbReference type="ARBA" id="ARBA00022692"/>
    </source>
</evidence>
<name>A0ABT9PGD2_9ACTO</name>
<keyword evidence="7" id="KW-1185">Reference proteome</keyword>
<evidence type="ECO:0000256" key="5">
    <source>
        <dbReference type="SAM" id="Phobius"/>
    </source>
</evidence>
<evidence type="ECO:0000313" key="7">
    <source>
        <dbReference type="Proteomes" id="UP001230145"/>
    </source>
</evidence>
<accession>A0ABT9PGD2</accession>
<comment type="subcellular location">
    <subcellularLocation>
        <location evidence="1">Membrane</location>
        <topology evidence="1">Multi-pass membrane protein</topology>
    </subcellularLocation>
</comment>
<proteinExistence type="predicted"/>
<keyword evidence="3 5" id="KW-1133">Transmembrane helix</keyword>
<keyword evidence="4 5" id="KW-0472">Membrane</keyword>
<dbReference type="InterPro" id="IPR019109">
    <property type="entry name" value="MamF_MmsF"/>
</dbReference>
<keyword evidence="2 5" id="KW-0812">Transmembrane</keyword>
<protein>
    <submittedName>
        <fullName evidence="6">Tic20 family protein</fullName>
    </submittedName>
</protein>
<evidence type="ECO:0000256" key="3">
    <source>
        <dbReference type="ARBA" id="ARBA00022989"/>
    </source>
</evidence>
<dbReference type="RefSeq" id="WP_307634407.1">
    <property type="nucleotide sequence ID" value="NZ_JAUSQL010000001.1"/>
</dbReference>
<sequence>MTEYEPYKYANPDYAYPSAVSSADRSWAMLAHLSAIIAWVVSAGWVSFIGPIAIWFLKSDRPYVRRAAAQSFNFNLGMWLMSVVGWILIFTLILLPVGVILIIASFILTAWHHIRATIAASNNRPYHYPYQIKILS</sequence>
<reference evidence="6 7" key="1">
    <citation type="submission" date="2023-07" db="EMBL/GenBank/DDBJ databases">
        <title>Sequencing the genomes of 1000 actinobacteria strains.</title>
        <authorList>
            <person name="Klenk H.-P."/>
        </authorList>
    </citation>
    <scope>NUCLEOTIDE SEQUENCE [LARGE SCALE GENOMIC DNA]</scope>
    <source>
        <strain evidence="6 7">DSM 19515</strain>
    </source>
</reference>
<feature type="transmembrane region" description="Helical" evidence="5">
    <location>
        <begin position="78"/>
        <end position="111"/>
    </location>
</feature>
<evidence type="ECO:0000256" key="1">
    <source>
        <dbReference type="ARBA" id="ARBA00004141"/>
    </source>
</evidence>
<dbReference type="EMBL" id="JAUSQL010000001">
    <property type="protein sequence ID" value="MDP9831769.1"/>
    <property type="molecule type" value="Genomic_DNA"/>
</dbReference>